<evidence type="ECO:0000313" key="1">
    <source>
        <dbReference type="EMBL" id="KKK60059.1"/>
    </source>
</evidence>
<dbReference type="Gene3D" id="3.30.420.40">
    <property type="match status" value="2"/>
</dbReference>
<proteinExistence type="predicted"/>
<gene>
    <name evidence="1" type="ORF">LCGC14_3028150</name>
</gene>
<organism evidence="1">
    <name type="scientific">marine sediment metagenome</name>
    <dbReference type="NCBI Taxonomy" id="412755"/>
    <lineage>
        <taxon>unclassified sequences</taxon>
        <taxon>metagenomes</taxon>
        <taxon>ecological metagenomes</taxon>
    </lineage>
</organism>
<name>A0A0F8Z0X8_9ZZZZ</name>
<comment type="caution">
    <text evidence="1">The sequence shown here is derived from an EMBL/GenBank/DDBJ whole genome shotgun (WGS) entry which is preliminary data.</text>
</comment>
<sequence length="124" mass="13531">MDRDSVNWTLHDAVRGEAEQLAKEISLCLRYCSVTFRGLRPTRVALTGGEAYDPALLKLLGNGLDCECVVGEPLRGIDLGDADLGSERRGVLTEWSVATGLALRGLARDEGVREADHDRRRVPA</sequence>
<reference evidence="1" key="1">
    <citation type="journal article" date="2015" name="Nature">
        <title>Complex archaea that bridge the gap between prokaryotes and eukaryotes.</title>
        <authorList>
            <person name="Spang A."/>
            <person name="Saw J.H."/>
            <person name="Jorgensen S.L."/>
            <person name="Zaremba-Niedzwiedzka K."/>
            <person name="Martijn J."/>
            <person name="Lind A.E."/>
            <person name="van Eijk R."/>
            <person name="Schleper C."/>
            <person name="Guy L."/>
            <person name="Ettema T.J."/>
        </authorList>
    </citation>
    <scope>NUCLEOTIDE SEQUENCE</scope>
</reference>
<dbReference type="AlphaFoldDB" id="A0A0F8Z0X8"/>
<accession>A0A0F8Z0X8</accession>
<dbReference type="EMBL" id="LAZR01063159">
    <property type="protein sequence ID" value="KKK60059.1"/>
    <property type="molecule type" value="Genomic_DNA"/>
</dbReference>
<protein>
    <submittedName>
        <fullName evidence="1">Uncharacterized protein</fullName>
    </submittedName>
</protein>